<reference evidence="6 7" key="1">
    <citation type="submission" date="2024-02" db="EMBL/GenBank/DDBJ databases">
        <title>Lysinimicrobium sediminis NBRC 112286.</title>
        <authorList>
            <person name="Ichikawa N."/>
            <person name="Katano-Makiyama Y."/>
            <person name="Hidaka K."/>
        </authorList>
    </citation>
    <scope>NUCLEOTIDE SEQUENCE [LARGE SCALE GENOMIC DNA]</scope>
    <source>
        <strain evidence="6 7">NBRC 112286</strain>
    </source>
</reference>
<name>A0ABP9WGE3_9MICO</name>
<dbReference type="Proteomes" id="UP001426770">
    <property type="component" value="Unassembled WGS sequence"/>
</dbReference>
<keyword evidence="4" id="KW-1133">Transmembrane helix</keyword>
<accession>A0ABP9WGE3</accession>
<dbReference type="SUPFAM" id="SSF55874">
    <property type="entry name" value="ATPase domain of HSP90 chaperone/DNA topoisomerase II/histidine kinase"/>
    <property type="match status" value="1"/>
</dbReference>
<dbReference type="InterPro" id="IPR036890">
    <property type="entry name" value="HATPase_C_sf"/>
</dbReference>
<keyword evidence="4" id="KW-0812">Transmembrane</keyword>
<evidence type="ECO:0000256" key="2">
    <source>
        <dbReference type="ARBA" id="ARBA00022777"/>
    </source>
</evidence>
<evidence type="ECO:0000256" key="1">
    <source>
        <dbReference type="ARBA" id="ARBA00022679"/>
    </source>
</evidence>
<keyword evidence="4" id="KW-0472">Membrane</keyword>
<dbReference type="EMBL" id="BAABRR010000005">
    <property type="protein sequence ID" value="GAA5518882.1"/>
    <property type="molecule type" value="Genomic_DNA"/>
</dbReference>
<feature type="transmembrane region" description="Helical" evidence="4">
    <location>
        <begin position="53"/>
        <end position="74"/>
    </location>
</feature>
<proteinExistence type="predicted"/>
<evidence type="ECO:0000256" key="4">
    <source>
        <dbReference type="SAM" id="Phobius"/>
    </source>
</evidence>
<keyword evidence="7" id="KW-1185">Reference proteome</keyword>
<dbReference type="RefSeq" id="WP_286216497.1">
    <property type="nucleotide sequence ID" value="NZ_AP027736.1"/>
</dbReference>
<feature type="transmembrane region" description="Helical" evidence="4">
    <location>
        <begin position="164"/>
        <end position="186"/>
    </location>
</feature>
<protein>
    <recommendedName>
        <fullName evidence="5">Histidine kinase/HSP90-like ATPase domain-containing protein</fullName>
    </recommendedName>
</protein>
<evidence type="ECO:0000256" key="3">
    <source>
        <dbReference type="ARBA" id="ARBA00023012"/>
    </source>
</evidence>
<dbReference type="PANTHER" id="PTHR24421">
    <property type="entry name" value="NITRATE/NITRITE SENSOR PROTEIN NARX-RELATED"/>
    <property type="match status" value="1"/>
</dbReference>
<keyword evidence="2" id="KW-0418">Kinase</keyword>
<feature type="transmembrane region" description="Helical" evidence="4">
    <location>
        <begin position="81"/>
        <end position="98"/>
    </location>
</feature>
<feature type="domain" description="Histidine kinase/HSP90-like ATPase" evidence="5">
    <location>
        <begin position="313"/>
        <end position="406"/>
    </location>
</feature>
<dbReference type="Gene3D" id="3.30.565.10">
    <property type="entry name" value="Histidine kinase-like ATPase, C-terminal domain"/>
    <property type="match status" value="1"/>
</dbReference>
<dbReference type="PANTHER" id="PTHR24421:SF61">
    <property type="entry name" value="OXYGEN SENSOR HISTIDINE KINASE NREB"/>
    <property type="match status" value="1"/>
</dbReference>
<gene>
    <name evidence="6" type="ORF">Lsed01_01316</name>
</gene>
<organism evidence="6 7">
    <name type="scientific">Demequina sediminis</name>
    <dbReference type="NCBI Taxonomy" id="1930058"/>
    <lineage>
        <taxon>Bacteria</taxon>
        <taxon>Bacillati</taxon>
        <taxon>Actinomycetota</taxon>
        <taxon>Actinomycetes</taxon>
        <taxon>Micrococcales</taxon>
        <taxon>Demequinaceae</taxon>
        <taxon>Demequina</taxon>
    </lineage>
</organism>
<evidence type="ECO:0000313" key="6">
    <source>
        <dbReference type="EMBL" id="GAA5518882.1"/>
    </source>
</evidence>
<comment type="caution">
    <text evidence="6">The sequence shown here is derived from an EMBL/GenBank/DDBJ whole genome shotgun (WGS) entry which is preliminary data.</text>
</comment>
<evidence type="ECO:0000313" key="7">
    <source>
        <dbReference type="Proteomes" id="UP001426770"/>
    </source>
</evidence>
<sequence length="410" mass="42406">MSRSEGGGRSALERMQRTTYFATGLAAALFTVLLSPGPNGALAQMDQLRAPFGLYTVVVGAAIPASYAVLAFVVSIRTMRVLVTACAAGFVLAQLLWIPAMTGEVLADGAAPWLQGYGAIHATMLAVAWNRPAVWVFPVMQWPLVATVEYLASGGNLEQSVLDGMGAMVTSLVLAGAGAGVVTAAARQDLEAERARAQAAHEASLRTGEREQARINALVHDDIMSVLLAAVRTPVSAGAAAGSLAPSPAVSEQARKALSAVAAIRGSRSREAPYPPHELEAVLRVTANEVSEDIVMSSRVSTDAPVPAAVVAALAEATGEALRNSVIHAGGPDDAVVRSLDVAIRDGEVWVSVSDDGRGFTPKTVPARRLGLAVSIHGRMNALPGGGARVTSAPGAGTTVELWWRAEDGR</sequence>
<dbReference type="InterPro" id="IPR050482">
    <property type="entry name" value="Sensor_HK_TwoCompSys"/>
</dbReference>
<dbReference type="Pfam" id="PF02518">
    <property type="entry name" value="HATPase_c"/>
    <property type="match status" value="1"/>
</dbReference>
<keyword evidence="3" id="KW-0902">Two-component regulatory system</keyword>
<evidence type="ECO:0000259" key="5">
    <source>
        <dbReference type="Pfam" id="PF02518"/>
    </source>
</evidence>
<keyword evidence="1" id="KW-0808">Transferase</keyword>
<dbReference type="InterPro" id="IPR003594">
    <property type="entry name" value="HATPase_dom"/>
</dbReference>